<dbReference type="GO" id="GO:0005762">
    <property type="term" value="C:mitochondrial large ribosomal subunit"/>
    <property type="evidence" value="ECO:0007669"/>
    <property type="project" value="TreeGrafter"/>
</dbReference>
<evidence type="ECO:0000256" key="4">
    <source>
        <dbReference type="SAM" id="MobiDB-lite"/>
    </source>
</evidence>
<dbReference type="GO" id="GO:0003735">
    <property type="term" value="F:structural constituent of ribosome"/>
    <property type="evidence" value="ECO:0007669"/>
    <property type="project" value="InterPro"/>
</dbReference>
<comment type="caution">
    <text evidence="5">The sequence shown here is derived from an EMBL/GenBank/DDBJ whole genome shotgun (WGS) entry which is preliminary data.</text>
</comment>
<name>A0AA38RPJ8_9PEZI</name>
<evidence type="ECO:0008006" key="7">
    <source>
        <dbReference type="Google" id="ProtNLM"/>
    </source>
</evidence>
<dbReference type="Proteomes" id="UP001174694">
    <property type="component" value="Unassembled WGS sequence"/>
</dbReference>
<gene>
    <name evidence="5" type="ORF">NKR23_g2171</name>
</gene>
<dbReference type="SUPFAM" id="SSF50104">
    <property type="entry name" value="Translation proteins SH3-like domain"/>
    <property type="match status" value="1"/>
</dbReference>
<dbReference type="GO" id="GO:0006412">
    <property type="term" value="P:translation"/>
    <property type="evidence" value="ECO:0007669"/>
    <property type="project" value="InterPro"/>
</dbReference>
<dbReference type="InterPro" id="IPR001857">
    <property type="entry name" value="Ribosomal_bL19"/>
</dbReference>
<dbReference type="PANTHER" id="PTHR15680:SF9">
    <property type="entry name" value="LARGE RIBOSOMAL SUBUNIT PROTEIN BL19M"/>
    <property type="match status" value="1"/>
</dbReference>
<comment type="similarity">
    <text evidence="1">Belongs to the bacterial ribosomal protein bL19 family.</text>
</comment>
<dbReference type="InterPro" id="IPR038657">
    <property type="entry name" value="Ribosomal_bL19_sf"/>
</dbReference>
<feature type="region of interest" description="Disordered" evidence="4">
    <location>
        <begin position="216"/>
        <end position="235"/>
    </location>
</feature>
<dbReference type="Gene3D" id="2.30.30.790">
    <property type="match status" value="1"/>
</dbReference>
<evidence type="ECO:0000313" key="6">
    <source>
        <dbReference type="Proteomes" id="UP001174694"/>
    </source>
</evidence>
<dbReference type="Pfam" id="PF01245">
    <property type="entry name" value="Ribosomal_L19"/>
    <property type="match status" value="1"/>
</dbReference>
<keyword evidence="3" id="KW-0687">Ribonucleoprotein</keyword>
<dbReference type="PANTHER" id="PTHR15680">
    <property type="entry name" value="RIBOSOMAL PROTEIN L19"/>
    <property type="match status" value="1"/>
</dbReference>
<organism evidence="5 6">
    <name type="scientific">Pleurostoma richardsiae</name>
    <dbReference type="NCBI Taxonomy" id="41990"/>
    <lineage>
        <taxon>Eukaryota</taxon>
        <taxon>Fungi</taxon>
        <taxon>Dikarya</taxon>
        <taxon>Ascomycota</taxon>
        <taxon>Pezizomycotina</taxon>
        <taxon>Sordariomycetes</taxon>
        <taxon>Sordariomycetidae</taxon>
        <taxon>Calosphaeriales</taxon>
        <taxon>Pleurostomataceae</taxon>
        <taxon>Pleurostoma</taxon>
    </lineage>
</organism>
<evidence type="ECO:0000256" key="2">
    <source>
        <dbReference type="ARBA" id="ARBA00022980"/>
    </source>
</evidence>
<keyword evidence="2" id="KW-0689">Ribosomal protein</keyword>
<dbReference type="InterPro" id="IPR008991">
    <property type="entry name" value="Translation_prot_SH3-like_sf"/>
</dbReference>
<protein>
    <recommendedName>
        <fullName evidence="7">Ribosomal protein L19</fullName>
    </recommendedName>
</protein>
<proteinExistence type="inferred from homology"/>
<reference evidence="5" key="1">
    <citation type="submission" date="2022-07" db="EMBL/GenBank/DDBJ databases">
        <title>Fungi with potential for degradation of polypropylene.</title>
        <authorList>
            <person name="Gostincar C."/>
        </authorList>
    </citation>
    <scope>NUCLEOTIDE SEQUENCE</scope>
    <source>
        <strain evidence="5">EXF-13308</strain>
    </source>
</reference>
<evidence type="ECO:0000256" key="3">
    <source>
        <dbReference type="ARBA" id="ARBA00023274"/>
    </source>
</evidence>
<accession>A0AA38RPJ8</accession>
<keyword evidence="6" id="KW-1185">Reference proteome</keyword>
<dbReference type="FunFam" id="2.30.30.790:FF:000007">
    <property type="entry name" value="Mitochondrial ribosomal protein, putative"/>
    <property type="match status" value="1"/>
</dbReference>
<evidence type="ECO:0000256" key="1">
    <source>
        <dbReference type="ARBA" id="ARBA00005781"/>
    </source>
</evidence>
<evidence type="ECO:0000313" key="5">
    <source>
        <dbReference type="EMBL" id="KAJ9154939.1"/>
    </source>
</evidence>
<dbReference type="AlphaFoldDB" id="A0AA38RPJ8"/>
<sequence length="235" mass="25964">MNAASLRQPLGCLKTTFRQARQQRLFRRLLATSVEAAPSSTSTTLPTPVFHGIEDKKANKLRTGFAVYTTPSAPTLVPPPKDPLAAYHAEQIRKMDPTGARTRLFSKANPDSARVGDVLMVTTRRAAEPFSGVCISVRRRGIETAILLRGQLTKVGVEMWFKVYSRNVVGIEIIKRKEKRARRARLTFMRKPKHDMGSVDHLVQAWRRSRNVFASRGSAAAAGAKAAKAGGSRKK</sequence>
<dbReference type="EMBL" id="JANBVO010000004">
    <property type="protein sequence ID" value="KAJ9154939.1"/>
    <property type="molecule type" value="Genomic_DNA"/>
</dbReference>